<comment type="caution">
    <text evidence="1">The sequence shown here is derived from an EMBL/GenBank/DDBJ whole genome shotgun (WGS) entry which is preliminary data.</text>
</comment>
<dbReference type="Proteomes" id="UP001208938">
    <property type="component" value="Unassembled WGS sequence"/>
</dbReference>
<proteinExistence type="predicted"/>
<gene>
    <name evidence="1" type="ORF">OKW52_04430</name>
</gene>
<dbReference type="EMBL" id="JAPDFL010000001">
    <property type="protein sequence ID" value="MCW1931526.1"/>
    <property type="molecule type" value="Genomic_DNA"/>
</dbReference>
<protein>
    <submittedName>
        <fullName evidence="1">Rhamnan synthesis F family protein</fullName>
    </submittedName>
</protein>
<dbReference type="InterPro" id="IPR007739">
    <property type="entry name" value="RgpF"/>
</dbReference>
<keyword evidence="2" id="KW-1185">Reference proteome</keyword>
<dbReference type="Pfam" id="PF05045">
    <property type="entry name" value="RgpF"/>
    <property type="match status" value="1"/>
</dbReference>
<dbReference type="RefSeq" id="WP_264504635.1">
    <property type="nucleotide sequence ID" value="NZ_JAPDFL010000001.1"/>
</dbReference>
<evidence type="ECO:0000313" key="2">
    <source>
        <dbReference type="Proteomes" id="UP001208938"/>
    </source>
</evidence>
<name>A0ABT3GVE9_9RHOB</name>
<reference evidence="1 2" key="1">
    <citation type="submission" date="2022-10" db="EMBL/GenBank/DDBJ databases">
        <title>Pararhodobacter sp. nov., isolated from marine algae.</title>
        <authorList>
            <person name="Choi B.J."/>
            <person name="Kim J.M."/>
            <person name="Lee J.K."/>
            <person name="Choi D.G."/>
            <person name="Jeon C.O."/>
        </authorList>
    </citation>
    <scope>NUCLEOTIDE SEQUENCE [LARGE SCALE GENOMIC DNA]</scope>
    <source>
        <strain evidence="1 2">ZQ420</strain>
    </source>
</reference>
<organism evidence="1 2">
    <name type="scientific">Pararhodobacter zhoushanensis</name>
    <dbReference type="NCBI Taxonomy" id="2479545"/>
    <lineage>
        <taxon>Bacteria</taxon>
        <taxon>Pseudomonadati</taxon>
        <taxon>Pseudomonadota</taxon>
        <taxon>Alphaproteobacteria</taxon>
        <taxon>Rhodobacterales</taxon>
        <taxon>Paracoccaceae</taxon>
        <taxon>Pararhodobacter</taxon>
    </lineage>
</organism>
<evidence type="ECO:0000313" key="1">
    <source>
        <dbReference type="EMBL" id="MCW1931526.1"/>
    </source>
</evidence>
<accession>A0ABT3GVE9</accession>
<sequence length="344" mass="39471">MQAIQFPWFFVAAPLRSAHDARKHKTLTLTQGMRALQKDVAVVLIFQPRGLQESTLHMLDHLYAKGFAPLVVSNAPITSQDLNRLKDHAYLVMQRPNYGYDFGGYRDAILHLLEQKIPMRFLVVINDSIWFPLSNDCTLLDHARAADKDLFGYYYNKQSEVDQRAHLQSYFYCFGPRLVSHTDFAEYWRKLFVTSNKNLVIRRGEMRLTAAFQAKGHSIGYCHDIADLKTALKSLSNAELKQVVAYQMQVDTKNSARLGRYRDADPDAPGWRDTILGLIDQEKMGKYFLIAHPLVLLGKLHAPMLKKDRQPMYQLQRAELLASDIVDEISPTMRAAIEGWDQPE</sequence>